<evidence type="ECO:0000256" key="1">
    <source>
        <dbReference type="SAM" id="MobiDB-lite"/>
    </source>
</evidence>
<name>A0A0G4HXH7_9ALVE</name>
<reference evidence="2" key="1">
    <citation type="submission" date="2014-11" db="EMBL/GenBank/DDBJ databases">
        <authorList>
            <person name="Otto D Thomas"/>
            <person name="Naeem Raeece"/>
        </authorList>
    </citation>
    <scope>NUCLEOTIDE SEQUENCE</scope>
</reference>
<proteinExistence type="predicted"/>
<accession>A0A0G4HXH7</accession>
<evidence type="ECO:0000313" key="2">
    <source>
        <dbReference type="EMBL" id="CEM49193.1"/>
    </source>
</evidence>
<protein>
    <submittedName>
        <fullName evidence="2">Uncharacterized protein</fullName>
    </submittedName>
</protein>
<feature type="region of interest" description="Disordered" evidence="1">
    <location>
        <begin position="115"/>
        <end position="136"/>
    </location>
</feature>
<organism evidence="2">
    <name type="scientific">Chromera velia CCMP2878</name>
    <dbReference type="NCBI Taxonomy" id="1169474"/>
    <lineage>
        <taxon>Eukaryota</taxon>
        <taxon>Sar</taxon>
        <taxon>Alveolata</taxon>
        <taxon>Colpodellida</taxon>
        <taxon>Chromeraceae</taxon>
        <taxon>Chromera</taxon>
    </lineage>
</organism>
<dbReference type="VEuPathDB" id="CryptoDB:Cvel_1483"/>
<sequence>MALPSSGSGWSDPEWRWGSPVGKAHDLAMKLRGRLNRSRDVREEWIIELVEGRVSLEEAKLALGLRIQHAARAGIDGSGAGFLLMQEMAACKYEGQQGEENLCRDLEALTEILPSPPEKSVTGAEMKPDSDGDNRASTTQLAACAIAKTLLRMRFLADAL</sequence>
<dbReference type="AlphaFoldDB" id="A0A0G4HXH7"/>
<gene>
    <name evidence="2" type="ORF">Cvel_1483</name>
</gene>
<dbReference type="EMBL" id="CDMZ01004259">
    <property type="protein sequence ID" value="CEM49193.1"/>
    <property type="molecule type" value="Genomic_DNA"/>
</dbReference>